<evidence type="ECO:0000256" key="1">
    <source>
        <dbReference type="ARBA" id="ARBA00005234"/>
    </source>
</evidence>
<keyword evidence="2" id="KW-0645">Protease</keyword>
<evidence type="ECO:0000256" key="3">
    <source>
        <dbReference type="ARBA" id="ARBA00022801"/>
    </source>
</evidence>
<dbReference type="PANTHER" id="PTHR33018">
    <property type="entry name" value="OS10G0338966 PROTEIN-RELATED"/>
    <property type="match status" value="1"/>
</dbReference>
<comment type="caution">
    <text evidence="5">The sequence shown here is derived from an EMBL/GenBank/DDBJ whole genome shotgun (WGS) entry which is preliminary data.</text>
</comment>
<sequence length="148" mass="17322">MDPARIAHDPRDGNLCIFFIPYNLGGHWILTIIDEDKDNVYVMDPLGARHSQDAWKTVLNNGIKAFNAQIRGRPRKLSTWIMFSGAPKQSDGKSCGYFVMRYMKDICKDSSLKFRNKYRARRKDTYTQMELDEVREELATHVLEWLFD</sequence>
<dbReference type="Proteomes" id="UP001054821">
    <property type="component" value="Chromosome 7"/>
</dbReference>
<dbReference type="InterPro" id="IPR003653">
    <property type="entry name" value="Peptidase_C48_C"/>
</dbReference>
<dbReference type="InterPro" id="IPR038765">
    <property type="entry name" value="Papain-like_cys_pep_sf"/>
</dbReference>
<evidence type="ECO:0000256" key="2">
    <source>
        <dbReference type="ARBA" id="ARBA00022670"/>
    </source>
</evidence>
<feature type="domain" description="Ubiquitin-like protease family profile" evidence="4">
    <location>
        <begin position="1"/>
        <end position="106"/>
    </location>
</feature>
<evidence type="ECO:0000259" key="4">
    <source>
        <dbReference type="PROSITE" id="PS50600"/>
    </source>
</evidence>
<dbReference type="PANTHER" id="PTHR33018:SF31">
    <property type="entry name" value="TRANSPOSASE, PTTA_EN_SPM, PLANT"/>
    <property type="match status" value="1"/>
</dbReference>
<dbReference type="GO" id="GO:0008234">
    <property type="term" value="F:cysteine-type peptidase activity"/>
    <property type="evidence" value="ECO:0007669"/>
    <property type="project" value="InterPro"/>
</dbReference>
<keyword evidence="6" id="KW-1185">Reference proteome</keyword>
<dbReference type="AlphaFoldDB" id="A0AAD4V490"/>
<dbReference type="PROSITE" id="PS50600">
    <property type="entry name" value="ULP_PROTEASE"/>
    <property type="match status" value="1"/>
</dbReference>
<proteinExistence type="inferred from homology"/>
<comment type="similarity">
    <text evidence="1">Belongs to the peptidase C48 family.</text>
</comment>
<dbReference type="GO" id="GO:0006508">
    <property type="term" value="P:proteolysis"/>
    <property type="evidence" value="ECO:0007669"/>
    <property type="project" value="UniProtKB-KW"/>
</dbReference>
<gene>
    <name evidence="5" type="ORF">L3X38_036999</name>
</gene>
<organism evidence="5 6">
    <name type="scientific">Prunus dulcis</name>
    <name type="common">Almond</name>
    <name type="synonym">Amygdalus dulcis</name>
    <dbReference type="NCBI Taxonomy" id="3755"/>
    <lineage>
        <taxon>Eukaryota</taxon>
        <taxon>Viridiplantae</taxon>
        <taxon>Streptophyta</taxon>
        <taxon>Embryophyta</taxon>
        <taxon>Tracheophyta</taxon>
        <taxon>Spermatophyta</taxon>
        <taxon>Magnoliopsida</taxon>
        <taxon>eudicotyledons</taxon>
        <taxon>Gunneridae</taxon>
        <taxon>Pentapetalae</taxon>
        <taxon>rosids</taxon>
        <taxon>fabids</taxon>
        <taxon>Rosales</taxon>
        <taxon>Rosaceae</taxon>
        <taxon>Amygdaloideae</taxon>
        <taxon>Amygdaleae</taxon>
        <taxon>Prunus</taxon>
    </lineage>
</organism>
<reference evidence="5 6" key="1">
    <citation type="journal article" date="2022" name="G3 (Bethesda)">
        <title>Whole-genome sequence and methylome profiling of the almond [Prunus dulcis (Mill.) D.A. Webb] cultivar 'Nonpareil'.</title>
        <authorList>
            <person name="D'Amico-Willman K.M."/>
            <person name="Ouma W.Z."/>
            <person name="Meulia T."/>
            <person name="Sideli G.M."/>
            <person name="Gradziel T.M."/>
            <person name="Fresnedo-Ramirez J."/>
        </authorList>
    </citation>
    <scope>NUCLEOTIDE SEQUENCE [LARGE SCALE GENOMIC DNA]</scope>
    <source>
        <strain evidence="5">Clone GOH B32 T37-40</strain>
    </source>
</reference>
<accession>A0AAD4V490</accession>
<dbReference type="SUPFAM" id="SSF54001">
    <property type="entry name" value="Cysteine proteinases"/>
    <property type="match status" value="1"/>
</dbReference>
<dbReference type="EMBL" id="JAJFAZ020000007">
    <property type="protein sequence ID" value="KAI5317292.1"/>
    <property type="molecule type" value="Genomic_DNA"/>
</dbReference>
<keyword evidence="3" id="KW-0378">Hydrolase</keyword>
<dbReference type="Pfam" id="PF02902">
    <property type="entry name" value="Peptidase_C48"/>
    <property type="match status" value="1"/>
</dbReference>
<name>A0AAD4V490_PRUDU</name>
<dbReference type="Gene3D" id="3.40.395.10">
    <property type="entry name" value="Adenoviral Proteinase, Chain A"/>
    <property type="match status" value="1"/>
</dbReference>
<protein>
    <recommendedName>
        <fullName evidence="4">Ubiquitin-like protease family profile domain-containing protein</fullName>
    </recommendedName>
</protein>
<evidence type="ECO:0000313" key="6">
    <source>
        <dbReference type="Proteomes" id="UP001054821"/>
    </source>
</evidence>
<evidence type="ECO:0000313" key="5">
    <source>
        <dbReference type="EMBL" id="KAI5317292.1"/>
    </source>
</evidence>